<sequence>MEEPPLSPREPKSSAPQKILFLTNSELGEANVFLALFPALAKAYPHVQVHLASFASLRKHADEVSGQVREKLPRARPLIFHEIRGLAMADAFSDVGDFTSEILSTPLGFRTTIRCLDCMVSVFLPYDGPQLVEVISSIMDIIRDVEPDLVVVDSLMSAGLTVCYHLQLKFMCLSPNSINLFAKHNQPRLETMWKHPAPFSGYPYPVPYHLIPLNIYYILYCSYLWKTNTYRKNAATYLAARTGAILRTSLDLLNARPPDCKILVGSLPELDRPLVIPPFIYPCGPIVRHTRTVVEADPELGKWLAQGPTIYVNLGSLLWFDDYRTTEMAMALRIAMDKLEKGGKIGLQVLWKLKTGKESKNHLFELANDILDSRDRDGRIRIVDWIEAEPLSILKSGRVICSVNHGGASSFNEAVVAGIPQVTLPVWTDCHDNAHLVEALGIGRHGSKATKPRWTADELSTELLHVLEGEASEKIRLEAEKLADLCASRGDGADTAAKILMNELPSLER</sequence>
<dbReference type="SUPFAM" id="SSF53756">
    <property type="entry name" value="UDP-Glycosyltransferase/glycogen phosphorylase"/>
    <property type="match status" value="1"/>
</dbReference>
<dbReference type="OrthoDB" id="5835829at2759"/>
<evidence type="ECO:0000259" key="2">
    <source>
        <dbReference type="Pfam" id="PF06722"/>
    </source>
</evidence>
<keyword evidence="4" id="KW-1185">Reference proteome</keyword>
<dbReference type="CDD" id="cd03784">
    <property type="entry name" value="GT1_Gtf-like"/>
    <property type="match status" value="1"/>
</dbReference>
<dbReference type="PANTHER" id="PTHR48045:SF31">
    <property type="entry name" value="UDP-GLYCOSYLTRANSFERASE 76B1-LIKE"/>
    <property type="match status" value="1"/>
</dbReference>
<dbReference type="GO" id="GO:0016758">
    <property type="term" value="F:hexosyltransferase activity"/>
    <property type="evidence" value="ECO:0007669"/>
    <property type="project" value="UniProtKB-ARBA"/>
</dbReference>
<comment type="caution">
    <text evidence="3">The sequence shown here is derived from an EMBL/GenBank/DDBJ whole genome shotgun (WGS) entry which is preliminary data.</text>
</comment>
<dbReference type="EMBL" id="JAACLJ010000003">
    <property type="protein sequence ID" value="KAF4589661.1"/>
    <property type="molecule type" value="Genomic_DNA"/>
</dbReference>
<dbReference type="InterPro" id="IPR002213">
    <property type="entry name" value="UDP_glucos_trans"/>
</dbReference>
<dbReference type="Pfam" id="PF06722">
    <property type="entry name" value="EryCIII-like_C"/>
    <property type="match status" value="1"/>
</dbReference>
<dbReference type="AlphaFoldDB" id="A0A8H4Q8F5"/>
<dbReference type="Proteomes" id="UP000562929">
    <property type="component" value="Unassembled WGS sequence"/>
</dbReference>
<keyword evidence="1 3" id="KW-0808">Transferase</keyword>
<name>A0A8H4Q8F5_9HYPO</name>
<evidence type="ECO:0000313" key="4">
    <source>
        <dbReference type="Proteomes" id="UP000562929"/>
    </source>
</evidence>
<dbReference type="Gene3D" id="3.40.50.2000">
    <property type="entry name" value="Glycogen Phosphorylase B"/>
    <property type="match status" value="2"/>
</dbReference>
<evidence type="ECO:0000256" key="1">
    <source>
        <dbReference type="ARBA" id="ARBA00022679"/>
    </source>
</evidence>
<feature type="domain" description="Erythromycin biosynthesis protein CIII-like C-terminal" evidence="2">
    <location>
        <begin position="378"/>
        <end position="489"/>
    </location>
</feature>
<dbReference type="PANTHER" id="PTHR48045">
    <property type="entry name" value="UDP-GLYCOSYLTRANSFERASE 72B1"/>
    <property type="match status" value="1"/>
</dbReference>
<proteinExistence type="predicted"/>
<dbReference type="GO" id="GO:0008194">
    <property type="term" value="F:UDP-glycosyltransferase activity"/>
    <property type="evidence" value="ECO:0007669"/>
    <property type="project" value="InterPro"/>
</dbReference>
<protein>
    <submittedName>
        <fullName evidence="3">Glycosyltransferase family 1</fullName>
    </submittedName>
</protein>
<evidence type="ECO:0000313" key="3">
    <source>
        <dbReference type="EMBL" id="KAF4589661.1"/>
    </source>
</evidence>
<organism evidence="3 4">
    <name type="scientific">Ophiocordyceps camponoti-floridani</name>
    <dbReference type="NCBI Taxonomy" id="2030778"/>
    <lineage>
        <taxon>Eukaryota</taxon>
        <taxon>Fungi</taxon>
        <taxon>Dikarya</taxon>
        <taxon>Ascomycota</taxon>
        <taxon>Pezizomycotina</taxon>
        <taxon>Sordariomycetes</taxon>
        <taxon>Hypocreomycetidae</taxon>
        <taxon>Hypocreales</taxon>
        <taxon>Ophiocordycipitaceae</taxon>
        <taxon>Ophiocordyceps</taxon>
    </lineage>
</organism>
<dbReference type="InterPro" id="IPR010610">
    <property type="entry name" value="EryCIII-like_C"/>
</dbReference>
<reference evidence="3 4" key="1">
    <citation type="journal article" date="2020" name="G3 (Bethesda)">
        <title>Genetic Underpinnings of Host Manipulation by Ophiocordyceps as Revealed by Comparative Transcriptomics.</title>
        <authorList>
            <person name="Will I."/>
            <person name="Das B."/>
            <person name="Trinh T."/>
            <person name="Brachmann A."/>
            <person name="Ohm R.A."/>
            <person name="de Bekker C."/>
        </authorList>
    </citation>
    <scope>NUCLEOTIDE SEQUENCE [LARGE SCALE GENOMIC DNA]</scope>
    <source>
        <strain evidence="3 4">EC05</strain>
    </source>
</reference>
<gene>
    <name evidence="3" type="ORF">GQ602_003550</name>
</gene>
<accession>A0A8H4Q8F5</accession>